<dbReference type="Proteomes" id="UP000001876">
    <property type="component" value="Unassembled WGS sequence"/>
</dbReference>
<dbReference type="Gene3D" id="1.10.357.140">
    <property type="entry name" value="UbiA prenyltransferase"/>
    <property type="match status" value="1"/>
</dbReference>
<feature type="transmembrane region" description="Helical" evidence="7">
    <location>
        <begin position="151"/>
        <end position="173"/>
    </location>
</feature>
<keyword evidence="4 7" id="KW-0812">Transmembrane</keyword>
<dbReference type="PANTHER" id="PTHR43009:SF7">
    <property type="entry name" value="HOMOGENTISATE GERANYLGERANYLTRANSFERASE, CHLOROPLASTIC"/>
    <property type="match status" value="1"/>
</dbReference>
<evidence type="ECO:0000256" key="5">
    <source>
        <dbReference type="ARBA" id="ARBA00022989"/>
    </source>
</evidence>
<dbReference type="AlphaFoldDB" id="C1MHL9"/>
<dbReference type="GO" id="GO:0004659">
    <property type="term" value="F:prenyltransferase activity"/>
    <property type="evidence" value="ECO:0007669"/>
    <property type="project" value="InterPro"/>
</dbReference>
<dbReference type="GeneID" id="9681185"/>
<evidence type="ECO:0000256" key="3">
    <source>
        <dbReference type="ARBA" id="ARBA00022679"/>
    </source>
</evidence>
<keyword evidence="5 7" id="KW-1133">Transmembrane helix</keyword>
<dbReference type="PANTHER" id="PTHR43009">
    <property type="entry name" value="HOMOGENTISATE SOLANESYLTRANSFERASE, CHLOROPLASTIC"/>
    <property type="match status" value="1"/>
</dbReference>
<dbReference type="CDD" id="cd13960">
    <property type="entry name" value="PT_UbiA_HPT1"/>
    <property type="match status" value="1"/>
</dbReference>
<dbReference type="InterPro" id="IPR044878">
    <property type="entry name" value="UbiA_sf"/>
</dbReference>
<proteinExistence type="inferred from homology"/>
<keyword evidence="6 7" id="KW-0472">Membrane</keyword>
<feature type="transmembrane region" description="Helical" evidence="7">
    <location>
        <begin position="185"/>
        <end position="204"/>
    </location>
</feature>
<dbReference type="EMBL" id="GG663735">
    <property type="protein sequence ID" value="EEH60766.1"/>
    <property type="molecule type" value="Genomic_DNA"/>
</dbReference>
<evidence type="ECO:0000256" key="7">
    <source>
        <dbReference type="SAM" id="Phobius"/>
    </source>
</evidence>
<feature type="transmembrane region" description="Helical" evidence="7">
    <location>
        <begin position="88"/>
        <end position="116"/>
    </location>
</feature>
<feature type="transmembrane region" description="Helical" evidence="7">
    <location>
        <begin position="122"/>
        <end position="139"/>
    </location>
</feature>
<accession>C1MHL9</accession>
<evidence type="ECO:0000256" key="4">
    <source>
        <dbReference type="ARBA" id="ARBA00022692"/>
    </source>
</evidence>
<name>C1MHL9_MICPC</name>
<dbReference type="KEGG" id="mpp:MICPUCDRAFT_13055"/>
<dbReference type="RefSeq" id="XP_003055514.1">
    <property type="nucleotide sequence ID" value="XM_003055468.1"/>
</dbReference>
<keyword evidence="9" id="KW-1185">Reference proteome</keyword>
<dbReference type="NCBIfam" id="NF009525">
    <property type="entry name" value="PRK12887.1"/>
    <property type="match status" value="1"/>
</dbReference>
<dbReference type="InterPro" id="IPR000537">
    <property type="entry name" value="UbiA_prenyltransferase"/>
</dbReference>
<evidence type="ECO:0000313" key="8">
    <source>
        <dbReference type="EMBL" id="EEH60766.1"/>
    </source>
</evidence>
<dbReference type="STRING" id="564608.C1MHL9"/>
<dbReference type="OMA" id="IVQLGFF"/>
<comment type="similarity">
    <text evidence="2">Belongs to the UbiA prenyltransferase family.</text>
</comment>
<dbReference type="eggNOG" id="ENOG502R0I3">
    <property type="taxonomic scope" value="Eukaryota"/>
</dbReference>
<dbReference type="GO" id="GO:0016020">
    <property type="term" value="C:membrane"/>
    <property type="evidence" value="ECO:0007669"/>
    <property type="project" value="UniProtKB-SubCell"/>
</dbReference>
<feature type="transmembrane region" description="Helical" evidence="7">
    <location>
        <begin position="59"/>
        <end position="76"/>
    </location>
</feature>
<evidence type="ECO:0000256" key="6">
    <source>
        <dbReference type="ARBA" id="ARBA00023136"/>
    </source>
</evidence>
<reference evidence="8 9" key="1">
    <citation type="journal article" date="2009" name="Science">
        <title>Green evolution and dynamic adaptations revealed by genomes of the marine picoeukaryotes Micromonas.</title>
        <authorList>
            <person name="Worden A.Z."/>
            <person name="Lee J.H."/>
            <person name="Mock T."/>
            <person name="Rouze P."/>
            <person name="Simmons M.P."/>
            <person name="Aerts A.L."/>
            <person name="Allen A.E."/>
            <person name="Cuvelier M.L."/>
            <person name="Derelle E."/>
            <person name="Everett M.V."/>
            <person name="Foulon E."/>
            <person name="Grimwood J."/>
            <person name="Gundlach H."/>
            <person name="Henrissat B."/>
            <person name="Napoli C."/>
            <person name="McDonald S.M."/>
            <person name="Parker M.S."/>
            <person name="Rombauts S."/>
            <person name="Salamov A."/>
            <person name="Von Dassow P."/>
            <person name="Badger J.H."/>
            <person name="Coutinho P.M."/>
            <person name="Demir E."/>
            <person name="Dubchak I."/>
            <person name="Gentemann C."/>
            <person name="Eikrem W."/>
            <person name="Gready J.E."/>
            <person name="John U."/>
            <person name="Lanier W."/>
            <person name="Lindquist E.A."/>
            <person name="Lucas S."/>
            <person name="Mayer K.F."/>
            <person name="Moreau H."/>
            <person name="Not F."/>
            <person name="Otillar R."/>
            <person name="Panaud O."/>
            <person name="Pangilinan J."/>
            <person name="Paulsen I."/>
            <person name="Piegu B."/>
            <person name="Poliakov A."/>
            <person name="Robbens S."/>
            <person name="Schmutz J."/>
            <person name="Toulza E."/>
            <person name="Wyss T."/>
            <person name="Zelensky A."/>
            <person name="Zhou K."/>
            <person name="Armbrust E.V."/>
            <person name="Bhattacharya D."/>
            <person name="Goodenough U.W."/>
            <person name="Van de Peer Y."/>
            <person name="Grigoriev I.V."/>
        </authorList>
    </citation>
    <scope>NUCLEOTIDE SEQUENCE [LARGE SCALE GENOMIC DNA]</scope>
    <source>
        <strain evidence="8 9">CCMP1545</strain>
    </source>
</reference>
<feature type="transmembrane region" description="Helical" evidence="7">
    <location>
        <begin position="225"/>
        <end position="250"/>
    </location>
</feature>
<evidence type="ECO:0000256" key="2">
    <source>
        <dbReference type="ARBA" id="ARBA00005985"/>
    </source>
</evidence>
<gene>
    <name evidence="8" type="ORF">MICPUCDRAFT_13055</name>
</gene>
<organism evidence="9">
    <name type="scientific">Micromonas pusilla (strain CCMP1545)</name>
    <name type="common">Picoplanktonic green alga</name>
    <dbReference type="NCBI Taxonomy" id="564608"/>
    <lineage>
        <taxon>Eukaryota</taxon>
        <taxon>Viridiplantae</taxon>
        <taxon>Chlorophyta</taxon>
        <taxon>Mamiellophyceae</taxon>
        <taxon>Mamiellales</taxon>
        <taxon>Mamiellaceae</taxon>
        <taxon>Micromonas</taxon>
    </lineage>
</organism>
<dbReference type="Pfam" id="PF01040">
    <property type="entry name" value="UbiA"/>
    <property type="match status" value="1"/>
</dbReference>
<evidence type="ECO:0000313" key="9">
    <source>
        <dbReference type="Proteomes" id="UP000001876"/>
    </source>
</evidence>
<protein>
    <submittedName>
        <fullName evidence="8">Predicted protein</fullName>
    </submittedName>
</protein>
<keyword evidence="3" id="KW-0808">Transferase</keyword>
<dbReference type="OrthoDB" id="1502398at2759"/>
<evidence type="ECO:0000256" key="1">
    <source>
        <dbReference type="ARBA" id="ARBA00004141"/>
    </source>
</evidence>
<sequence length="310" mass="33518">MLRNHDEIPHSALASFARPHTIIGTIVSVCSVTTMAWHFGGVLDLCSVAVVSAQTVQTVLASVLMNVAIVGINQLYDKKLDRVNKPYLPLASGAFTSDTALTVVALCTTSSLVLGMMSGSSALLWALVLSLILGIVYSVDYPGLRWKRSPLLAAGCILIVRAFIVQLGFFAHALGTGLLGFQAPFTLMFAMSFITVYAIVIALMKDLPDIAGDKQHDIRTLSVRWGANTMFNVCVALLSIGYVSAAVLSFVYNSTLISQIVGICHCAVLSVLVFSASRVDTSSSASLYSFYMRTWKAFYFEYLLLPFICL</sequence>
<feature type="transmembrane region" description="Helical" evidence="7">
    <location>
        <begin position="21"/>
        <end position="39"/>
    </location>
</feature>
<dbReference type="InterPro" id="IPR044502">
    <property type="entry name" value="AtHST-like"/>
</dbReference>
<feature type="transmembrane region" description="Helical" evidence="7">
    <location>
        <begin position="256"/>
        <end position="276"/>
    </location>
</feature>
<comment type="subcellular location">
    <subcellularLocation>
        <location evidence="1">Membrane</location>
        <topology evidence="1">Multi-pass membrane protein</topology>
    </subcellularLocation>
</comment>